<comment type="caution">
    <text evidence="1">The sequence shown here is derived from an EMBL/GenBank/DDBJ whole genome shotgun (WGS) entry which is preliminary data.</text>
</comment>
<dbReference type="Proteomes" id="UP000265520">
    <property type="component" value="Unassembled WGS sequence"/>
</dbReference>
<dbReference type="EMBL" id="LXQA010281081">
    <property type="protein sequence ID" value="MCI40560.1"/>
    <property type="molecule type" value="Genomic_DNA"/>
</dbReference>
<protein>
    <submittedName>
        <fullName evidence="1">Uncharacterized protein</fullName>
    </submittedName>
</protein>
<evidence type="ECO:0000313" key="2">
    <source>
        <dbReference type="Proteomes" id="UP000265520"/>
    </source>
</evidence>
<name>A0A392RXQ0_9FABA</name>
<accession>A0A392RXQ0</accession>
<keyword evidence="2" id="KW-1185">Reference proteome</keyword>
<proteinExistence type="predicted"/>
<dbReference type="AlphaFoldDB" id="A0A392RXQ0"/>
<organism evidence="1 2">
    <name type="scientific">Trifolium medium</name>
    <dbReference type="NCBI Taxonomy" id="97028"/>
    <lineage>
        <taxon>Eukaryota</taxon>
        <taxon>Viridiplantae</taxon>
        <taxon>Streptophyta</taxon>
        <taxon>Embryophyta</taxon>
        <taxon>Tracheophyta</taxon>
        <taxon>Spermatophyta</taxon>
        <taxon>Magnoliopsida</taxon>
        <taxon>eudicotyledons</taxon>
        <taxon>Gunneridae</taxon>
        <taxon>Pentapetalae</taxon>
        <taxon>rosids</taxon>
        <taxon>fabids</taxon>
        <taxon>Fabales</taxon>
        <taxon>Fabaceae</taxon>
        <taxon>Papilionoideae</taxon>
        <taxon>50 kb inversion clade</taxon>
        <taxon>NPAAA clade</taxon>
        <taxon>Hologalegina</taxon>
        <taxon>IRL clade</taxon>
        <taxon>Trifolieae</taxon>
        <taxon>Trifolium</taxon>
    </lineage>
</organism>
<sequence length="86" mass="10384">MEETQKQRTKIEINFNSAEIGIMSLSRSELRQRLEVKVGATASEEELVRWCDDVRRGEAEVTRQRRRKRRRRRRRCGEVRRVLGRE</sequence>
<reference evidence="1 2" key="1">
    <citation type="journal article" date="2018" name="Front. Plant Sci.">
        <title>Red Clover (Trifolium pratense) and Zigzag Clover (T. medium) - A Picture of Genomic Similarities and Differences.</title>
        <authorList>
            <person name="Dluhosova J."/>
            <person name="Istvanek J."/>
            <person name="Nedelnik J."/>
            <person name="Repkova J."/>
        </authorList>
    </citation>
    <scope>NUCLEOTIDE SEQUENCE [LARGE SCALE GENOMIC DNA]</scope>
    <source>
        <strain evidence="2">cv. 10/8</strain>
        <tissue evidence="1">Leaf</tissue>
    </source>
</reference>
<evidence type="ECO:0000313" key="1">
    <source>
        <dbReference type="EMBL" id="MCI40560.1"/>
    </source>
</evidence>